<dbReference type="EMBL" id="CP095343">
    <property type="protein sequence ID" value="XAG63335.1"/>
    <property type="molecule type" value="Genomic_DNA"/>
</dbReference>
<reference evidence="1" key="1">
    <citation type="submission" date="2022-03" db="EMBL/GenBank/DDBJ databases">
        <title>Sea Food Isolates.</title>
        <authorList>
            <person name="Li c."/>
        </authorList>
    </citation>
    <scope>NUCLEOTIDE SEQUENCE</scope>
    <source>
        <strain evidence="1">19MO02SH05</strain>
    </source>
</reference>
<gene>
    <name evidence="1" type="ORF">MRL64_09170</name>
    <name evidence="2" type="ORF">MRL64_11295</name>
    <name evidence="3" type="ORF">MRL64_15570</name>
</gene>
<dbReference type="EMBL" id="CP095342">
    <property type="protein sequence ID" value="XAG60879.1"/>
    <property type="molecule type" value="Genomic_DNA"/>
</dbReference>
<dbReference type="NCBIfam" id="NF047593">
    <property type="entry name" value="IS66_ISAeme5_TnpA"/>
    <property type="match status" value="1"/>
</dbReference>
<protein>
    <submittedName>
        <fullName evidence="1">Transposase</fullName>
    </submittedName>
</protein>
<dbReference type="AlphaFoldDB" id="A0AAU6TFR3"/>
<name>A0AAU6TFR3_UNCXX</name>
<organism evidence="1">
    <name type="scientific">bacterium 19MO02SH05</name>
    <dbReference type="NCBI Taxonomy" id="2920696"/>
    <lineage>
        <taxon>Bacteria</taxon>
    </lineage>
</organism>
<evidence type="ECO:0000313" key="3">
    <source>
        <dbReference type="EMBL" id="XAG63335.1"/>
    </source>
</evidence>
<accession>A0AAU6TFR3</accession>
<evidence type="ECO:0000313" key="2">
    <source>
        <dbReference type="EMBL" id="XAG60879.1"/>
    </source>
</evidence>
<sequence length="102" mass="11703">MNQSNKTQFWAEIIEQQSLSELSIIAFCKANQLTVNTFYYWRKKLYGGEQQQVVHPVLIEDSPKSIGERQSVMLSLPTGMTVEFPANMPAHQIQNWLQALTC</sequence>
<proteinExistence type="predicted"/>
<evidence type="ECO:0000313" key="1">
    <source>
        <dbReference type="EMBL" id="XAG60498.1"/>
    </source>
</evidence>
<dbReference type="EMBL" id="CP095342">
    <property type="protein sequence ID" value="XAG60498.1"/>
    <property type="molecule type" value="Genomic_DNA"/>
</dbReference>